<evidence type="ECO:0000256" key="2">
    <source>
        <dbReference type="SAM" id="Phobius"/>
    </source>
</evidence>
<feature type="transmembrane region" description="Helical" evidence="2">
    <location>
        <begin position="7"/>
        <end position="33"/>
    </location>
</feature>
<dbReference type="OrthoDB" id="3251949at2759"/>
<organism evidence="4 5">
    <name type="scientific">Lentinula aciculospora</name>
    <dbReference type="NCBI Taxonomy" id="153920"/>
    <lineage>
        <taxon>Eukaryota</taxon>
        <taxon>Fungi</taxon>
        <taxon>Dikarya</taxon>
        <taxon>Basidiomycota</taxon>
        <taxon>Agaricomycotina</taxon>
        <taxon>Agaricomycetes</taxon>
        <taxon>Agaricomycetidae</taxon>
        <taxon>Agaricales</taxon>
        <taxon>Marasmiineae</taxon>
        <taxon>Omphalotaceae</taxon>
        <taxon>Lentinula</taxon>
    </lineage>
</organism>
<dbReference type="Proteomes" id="UP001150266">
    <property type="component" value="Unassembled WGS sequence"/>
</dbReference>
<feature type="transmembrane region" description="Helical" evidence="2">
    <location>
        <begin position="93"/>
        <end position="119"/>
    </location>
</feature>
<evidence type="ECO:0000256" key="1">
    <source>
        <dbReference type="SAM" id="MobiDB-lite"/>
    </source>
</evidence>
<keyword evidence="5" id="KW-1185">Reference proteome</keyword>
<accession>A0A9W8ZYM3</accession>
<feature type="domain" description="DUF6534" evidence="3">
    <location>
        <begin position="65"/>
        <end position="151"/>
    </location>
</feature>
<keyword evidence="2" id="KW-1133">Transmembrane helix</keyword>
<keyword evidence="2" id="KW-0812">Transmembrane</keyword>
<feature type="region of interest" description="Disordered" evidence="1">
    <location>
        <begin position="234"/>
        <end position="258"/>
    </location>
</feature>
<name>A0A9W8ZYM3_9AGAR</name>
<evidence type="ECO:0000259" key="3">
    <source>
        <dbReference type="Pfam" id="PF20152"/>
    </source>
</evidence>
<dbReference type="AlphaFoldDB" id="A0A9W8ZYM3"/>
<keyword evidence="2" id="KW-0472">Membrane</keyword>
<feature type="compositionally biased region" description="Low complexity" evidence="1">
    <location>
        <begin position="234"/>
        <end position="250"/>
    </location>
</feature>
<feature type="transmembrane region" description="Helical" evidence="2">
    <location>
        <begin position="53"/>
        <end position="81"/>
    </location>
</feature>
<dbReference type="InterPro" id="IPR045339">
    <property type="entry name" value="DUF6534"/>
</dbReference>
<reference evidence="4" key="1">
    <citation type="submission" date="2022-08" db="EMBL/GenBank/DDBJ databases">
        <title>A Global Phylogenomic Analysis of the Shiitake Genus Lentinula.</title>
        <authorList>
            <consortium name="DOE Joint Genome Institute"/>
            <person name="Sierra-Patev S."/>
            <person name="Min B."/>
            <person name="Naranjo-Ortiz M."/>
            <person name="Looney B."/>
            <person name="Konkel Z."/>
            <person name="Slot J.C."/>
            <person name="Sakamoto Y."/>
            <person name="Steenwyk J.L."/>
            <person name="Rokas A."/>
            <person name="Carro J."/>
            <person name="Camarero S."/>
            <person name="Ferreira P."/>
            <person name="Molpeceres G."/>
            <person name="Ruiz-Duenas F.J."/>
            <person name="Serrano A."/>
            <person name="Henrissat B."/>
            <person name="Drula E."/>
            <person name="Hughes K.W."/>
            <person name="Mata J.L."/>
            <person name="Ishikawa N.K."/>
            <person name="Vargas-Isla R."/>
            <person name="Ushijima S."/>
            <person name="Smith C.A."/>
            <person name="Ahrendt S."/>
            <person name="Andreopoulos W."/>
            <person name="He G."/>
            <person name="Labutti K."/>
            <person name="Lipzen A."/>
            <person name="Ng V."/>
            <person name="Riley R."/>
            <person name="Sandor L."/>
            <person name="Barry K."/>
            <person name="Martinez A.T."/>
            <person name="Xiao Y."/>
            <person name="Gibbons J.G."/>
            <person name="Terashima K."/>
            <person name="Grigoriev I.V."/>
            <person name="Hibbett D.S."/>
        </authorList>
    </citation>
    <scope>NUCLEOTIDE SEQUENCE</scope>
    <source>
        <strain evidence="4">JLM2183</strain>
    </source>
</reference>
<proteinExistence type="predicted"/>
<comment type="caution">
    <text evidence="4">The sequence shown here is derived from an EMBL/GenBank/DDBJ whole genome shotgun (WGS) entry which is preliminary data.</text>
</comment>
<gene>
    <name evidence="4" type="ORF">J3R30DRAFT_1546591</name>
</gene>
<dbReference type="Pfam" id="PF20152">
    <property type="entry name" value="DUF6534"/>
    <property type="match status" value="1"/>
</dbReference>
<evidence type="ECO:0000313" key="4">
    <source>
        <dbReference type="EMBL" id="KAJ4469665.1"/>
    </source>
</evidence>
<protein>
    <recommendedName>
        <fullName evidence="3">DUF6534 domain-containing protein</fullName>
    </recommendedName>
</protein>
<dbReference type="EMBL" id="JAOTPV010000031">
    <property type="protein sequence ID" value="KAJ4469665.1"/>
    <property type="molecule type" value="Genomic_DNA"/>
</dbReference>
<feature type="transmembrane region" description="Helical" evidence="2">
    <location>
        <begin position="125"/>
        <end position="144"/>
    </location>
</feature>
<sequence length="258" mass="28280">MTDHNPWVLYSLGALSITVVIANLIQAVSLPLVVNRTDSHSGIYLGSGPLMNLLQFVFSYWIFGSLVLDSIVAFILITTLWRAKTGLKDSDRVVWSVITLTCESASLPCISMIAAVSLYHSKKEGNLVLFFVLLSGKLYSYGLLRTLNSRDGFRLRLNSQNLGRATLSDWQWDRTRDGHTHMATAVASISEPPKSLDTTSIPHFYEPVCNSGHSEEIPSRHDVDHPLSPILFSSPCTHSSEGSSSPTKSKIPGCSSEG</sequence>
<evidence type="ECO:0000313" key="5">
    <source>
        <dbReference type="Proteomes" id="UP001150266"/>
    </source>
</evidence>